<evidence type="ECO:0000256" key="4">
    <source>
        <dbReference type="ARBA" id="ARBA00035256"/>
    </source>
</evidence>
<dbReference type="Gene3D" id="1.10.287.610">
    <property type="entry name" value="Helix hairpin bin"/>
    <property type="match status" value="1"/>
</dbReference>
<dbReference type="GO" id="GO:0022627">
    <property type="term" value="C:cytosolic small ribosomal subunit"/>
    <property type="evidence" value="ECO:0007669"/>
    <property type="project" value="TreeGrafter"/>
</dbReference>
<dbReference type="AlphaFoldDB" id="A0A6I8M8C1"/>
<evidence type="ECO:0000256" key="2">
    <source>
        <dbReference type="ARBA" id="ARBA00022980"/>
    </source>
</evidence>
<evidence type="ECO:0000256" key="1">
    <source>
        <dbReference type="ARBA" id="ARBA00006242"/>
    </source>
</evidence>
<dbReference type="InterPro" id="IPR005706">
    <property type="entry name" value="Ribosomal_uS2_bac/mit/plastid"/>
</dbReference>
<organism evidence="7 8">
    <name type="scientific">Oceanivirga miroungae</name>
    <dbReference type="NCBI Taxonomy" id="1130046"/>
    <lineage>
        <taxon>Bacteria</taxon>
        <taxon>Fusobacteriati</taxon>
        <taxon>Fusobacteriota</taxon>
        <taxon>Fusobacteriia</taxon>
        <taxon>Fusobacteriales</taxon>
        <taxon>Leptotrichiaceae</taxon>
        <taxon>Oceanivirga</taxon>
    </lineage>
</organism>
<gene>
    <name evidence="5" type="primary">rpsB</name>
    <name evidence="7" type="ORF">OMES3154_01040</name>
</gene>
<dbReference type="PANTHER" id="PTHR12534">
    <property type="entry name" value="30S RIBOSOMAL PROTEIN S2 PROKARYOTIC AND ORGANELLAR"/>
    <property type="match status" value="1"/>
</dbReference>
<sequence length="263" mass="29328">MFALKIKREDINQIGGIKMAVISMTQLLEAGVHFGHQAKRWNPKMKPYIYAERNGIHILDLRQTLTSTEAAYEFVREVTTEGGKVLFVGTKKQAQDAIREIAERTGSFYVNQRWLGGLLTNLQTIKGRVRRLKELEEMEEDGSLDTNYTKKEASLLRKEMSKLQKNVGGIKGMNSLPAAIFVIDIKKEFLALEEAKKLGIPVIALVDTNVDPDLVTFRIPANDDAIRSIKLFTSVIGNAILEGQGGLEPEGTEEVIEEVVVEG</sequence>
<keyword evidence="2 5" id="KW-0689">Ribosomal protein</keyword>
<dbReference type="Gene3D" id="3.40.50.10490">
    <property type="entry name" value="Glucose-6-phosphate isomerase like protein, domain 1"/>
    <property type="match status" value="1"/>
</dbReference>
<dbReference type="Proteomes" id="UP000419017">
    <property type="component" value="Unassembled WGS sequence"/>
</dbReference>
<proteinExistence type="inferred from homology"/>
<comment type="similarity">
    <text evidence="1 5 6">Belongs to the universal ribosomal protein uS2 family.</text>
</comment>
<evidence type="ECO:0000313" key="8">
    <source>
        <dbReference type="Proteomes" id="UP000419017"/>
    </source>
</evidence>
<dbReference type="SUPFAM" id="SSF52313">
    <property type="entry name" value="Ribosomal protein S2"/>
    <property type="match status" value="1"/>
</dbReference>
<evidence type="ECO:0000256" key="3">
    <source>
        <dbReference type="ARBA" id="ARBA00023274"/>
    </source>
</evidence>
<dbReference type="InterPro" id="IPR001865">
    <property type="entry name" value="Ribosomal_uS2"/>
</dbReference>
<dbReference type="PRINTS" id="PR00395">
    <property type="entry name" value="RIBOSOMALS2"/>
</dbReference>
<dbReference type="FunFam" id="1.10.287.610:FF:000001">
    <property type="entry name" value="30S ribosomal protein S2"/>
    <property type="match status" value="1"/>
</dbReference>
<reference evidence="7 8" key="1">
    <citation type="submission" date="2019-10" db="EMBL/GenBank/DDBJ databases">
        <authorList>
            <person name="Blom J."/>
        </authorList>
    </citation>
    <scope>NUCLEOTIDE SEQUENCE [LARGE SCALE GENOMIC DNA]</scope>
    <source>
        <strain evidence="7 8">ES3154-GLU</strain>
    </source>
</reference>
<dbReference type="NCBIfam" id="TIGR01011">
    <property type="entry name" value="rpsB_bact"/>
    <property type="match status" value="1"/>
</dbReference>
<evidence type="ECO:0000256" key="6">
    <source>
        <dbReference type="RuleBase" id="RU003631"/>
    </source>
</evidence>
<keyword evidence="3 5" id="KW-0687">Ribonucleoprotein</keyword>
<accession>A0A6I8M8C1</accession>
<dbReference type="PROSITE" id="PS00962">
    <property type="entry name" value="RIBOSOMAL_S2_1"/>
    <property type="match status" value="1"/>
</dbReference>
<keyword evidence="8" id="KW-1185">Reference proteome</keyword>
<dbReference type="CDD" id="cd01425">
    <property type="entry name" value="RPS2"/>
    <property type="match status" value="1"/>
</dbReference>
<name>A0A6I8M8C1_9FUSO</name>
<dbReference type="PANTHER" id="PTHR12534:SF0">
    <property type="entry name" value="SMALL RIBOSOMAL SUBUNIT PROTEIN US2M"/>
    <property type="match status" value="1"/>
</dbReference>
<protein>
    <recommendedName>
        <fullName evidence="4 5">Small ribosomal subunit protein uS2</fullName>
    </recommendedName>
</protein>
<dbReference type="InterPro" id="IPR023591">
    <property type="entry name" value="Ribosomal_uS2_flav_dom_sf"/>
</dbReference>
<dbReference type="HAMAP" id="MF_00291_B">
    <property type="entry name" value="Ribosomal_uS2_B"/>
    <property type="match status" value="1"/>
</dbReference>
<dbReference type="GO" id="GO:0003735">
    <property type="term" value="F:structural constituent of ribosome"/>
    <property type="evidence" value="ECO:0007669"/>
    <property type="project" value="InterPro"/>
</dbReference>
<dbReference type="InterPro" id="IPR018130">
    <property type="entry name" value="Ribosomal_uS2_CS"/>
</dbReference>
<dbReference type="EMBL" id="CABWIB010000001">
    <property type="protein sequence ID" value="VWL85752.1"/>
    <property type="molecule type" value="Genomic_DNA"/>
</dbReference>
<evidence type="ECO:0000256" key="5">
    <source>
        <dbReference type="HAMAP-Rule" id="MF_00291"/>
    </source>
</evidence>
<evidence type="ECO:0000313" key="7">
    <source>
        <dbReference type="EMBL" id="VWL85752.1"/>
    </source>
</evidence>
<dbReference type="Pfam" id="PF00318">
    <property type="entry name" value="Ribosomal_S2"/>
    <property type="match status" value="1"/>
</dbReference>
<dbReference type="GO" id="GO:0006412">
    <property type="term" value="P:translation"/>
    <property type="evidence" value="ECO:0007669"/>
    <property type="project" value="UniProtKB-UniRule"/>
</dbReference>
<dbReference type="PROSITE" id="PS00963">
    <property type="entry name" value="RIBOSOMAL_S2_2"/>
    <property type="match status" value="1"/>
</dbReference>